<name>A0A0G0LHN8_9BACT</name>
<protein>
    <submittedName>
        <fullName evidence="2">Protoporphyrinogen oxidase</fullName>
    </submittedName>
</protein>
<gene>
    <name evidence="2" type="ORF">UT14_C0013G0007</name>
</gene>
<feature type="domain" description="Amine oxidase" evidence="1">
    <location>
        <begin position="13"/>
        <end position="224"/>
    </location>
</feature>
<dbReference type="PANTHER" id="PTHR42923:SF46">
    <property type="entry name" value="AMINE OXIDASE"/>
    <property type="match status" value="1"/>
</dbReference>
<evidence type="ECO:0000313" key="2">
    <source>
        <dbReference type="EMBL" id="KKQ91398.1"/>
    </source>
</evidence>
<dbReference type="AlphaFoldDB" id="A0A0G0LHN8"/>
<dbReference type="NCBIfam" id="NF005560">
    <property type="entry name" value="PRK07233.1"/>
    <property type="match status" value="1"/>
</dbReference>
<evidence type="ECO:0000259" key="1">
    <source>
        <dbReference type="Pfam" id="PF01593"/>
    </source>
</evidence>
<dbReference type="PANTHER" id="PTHR42923">
    <property type="entry name" value="PROTOPORPHYRINOGEN OXIDASE"/>
    <property type="match status" value="1"/>
</dbReference>
<evidence type="ECO:0000313" key="3">
    <source>
        <dbReference type="Proteomes" id="UP000033841"/>
    </source>
</evidence>
<dbReference type="Proteomes" id="UP000033841">
    <property type="component" value="Unassembled WGS sequence"/>
</dbReference>
<dbReference type="PRINTS" id="PR00419">
    <property type="entry name" value="ADXRDTASE"/>
</dbReference>
<dbReference type="InterPro" id="IPR002937">
    <property type="entry name" value="Amino_oxidase"/>
</dbReference>
<dbReference type="Pfam" id="PF01593">
    <property type="entry name" value="Amino_oxidase"/>
    <property type="match status" value="1"/>
</dbReference>
<dbReference type="InterPro" id="IPR036188">
    <property type="entry name" value="FAD/NAD-bd_sf"/>
</dbReference>
<accession>A0A0G0LHN8</accession>
<dbReference type="Gene3D" id="3.50.50.60">
    <property type="entry name" value="FAD/NAD(P)-binding domain"/>
    <property type="match status" value="1"/>
</dbReference>
<dbReference type="SUPFAM" id="SSF51905">
    <property type="entry name" value="FAD/NAD(P)-binding domain"/>
    <property type="match status" value="1"/>
</dbReference>
<sequence>MKNKKIAIIGAGLTGLTAGYELSKKGHKVTIFEKSDDIGGLVGGFEIEGTSLEKAYHHIFRTDKYIIALTNELGLQDRLKWYESKTGLYFDGKVYPFAGAVDLLRFKPLNFTSKLRLGLVKIWLEKDNNWEKYKKIPAYKWMKKWCGDRAYEVIWEPLLKGKFDNYYKKVSMAWLWARINTRGNSKSKDGKEYLGYFEGGFRIIADQLAKRINKMGGEIKLNTEINPPKSPFDKGDFDAVIYTGAAKNIDYIGAVMVIFESKQNLSKFYWHNINDSNSPFLAFIQHTNLIDKSNYGGKHVYYLGTYLPHDHKYFGVSEEQIKNDFYQYLKKIFPDFDRGQIENDWVFRFKNAQHIVDCNYKVPPYKISEKVYQANFAQIFPEDRGTNYAVREGIKIAEMIG</sequence>
<proteinExistence type="predicted"/>
<organism evidence="2 3">
    <name type="scientific">Candidatus Shapirobacteria bacterium GW2011_GWE1_38_92</name>
    <dbReference type="NCBI Taxonomy" id="1618489"/>
    <lineage>
        <taxon>Bacteria</taxon>
        <taxon>Candidatus Shapironibacteriota</taxon>
    </lineage>
</organism>
<dbReference type="InterPro" id="IPR050464">
    <property type="entry name" value="Zeta_carotene_desat/Oxidored"/>
</dbReference>
<dbReference type="EMBL" id="LBVR01000013">
    <property type="protein sequence ID" value="KKQ91398.1"/>
    <property type="molecule type" value="Genomic_DNA"/>
</dbReference>
<comment type="caution">
    <text evidence="2">The sequence shown here is derived from an EMBL/GenBank/DDBJ whole genome shotgun (WGS) entry which is preliminary data.</text>
</comment>
<reference evidence="2 3" key="1">
    <citation type="journal article" date="2015" name="Nature">
        <title>rRNA introns, odd ribosomes, and small enigmatic genomes across a large radiation of phyla.</title>
        <authorList>
            <person name="Brown C.T."/>
            <person name="Hug L.A."/>
            <person name="Thomas B.C."/>
            <person name="Sharon I."/>
            <person name="Castelle C.J."/>
            <person name="Singh A."/>
            <person name="Wilkins M.J."/>
            <person name="Williams K.H."/>
            <person name="Banfield J.F."/>
        </authorList>
    </citation>
    <scope>NUCLEOTIDE SEQUENCE [LARGE SCALE GENOMIC DNA]</scope>
</reference>
<dbReference type="GO" id="GO:0016491">
    <property type="term" value="F:oxidoreductase activity"/>
    <property type="evidence" value="ECO:0007669"/>
    <property type="project" value="InterPro"/>
</dbReference>